<accession>A0ABS5PHP2</accession>
<comment type="caution">
    <text evidence="1">The sequence shown here is derived from an EMBL/GenBank/DDBJ whole genome shotgun (WGS) entry which is preliminary data.</text>
</comment>
<evidence type="ECO:0000313" key="2">
    <source>
        <dbReference type="Proteomes" id="UP000722625"/>
    </source>
</evidence>
<keyword evidence="2" id="KW-1185">Reference proteome</keyword>
<proteinExistence type="predicted"/>
<gene>
    <name evidence="1" type="ORF">KHA90_22500</name>
</gene>
<dbReference type="Proteomes" id="UP000722625">
    <property type="component" value="Unassembled WGS sequence"/>
</dbReference>
<dbReference type="EMBL" id="JAGYVZ010000033">
    <property type="protein sequence ID" value="MBS7233792.1"/>
    <property type="molecule type" value="Genomic_DNA"/>
</dbReference>
<reference evidence="1 2" key="1">
    <citation type="journal article" date="2018" name="Int. J. Syst. Evol. Microbiol.">
        <title>Flavobacterium chryseum sp. nov. and Flavobacterium psychroterrae sp. nov., novel environmental bacteria isolated from Antarctica.</title>
        <authorList>
            <person name="Kralova S."/>
            <person name="Svec P."/>
            <person name="Busse H.J."/>
            <person name="Stankova E."/>
            <person name="Vaczi P."/>
            <person name="Sedlacek I."/>
        </authorList>
    </citation>
    <scope>NUCLEOTIDE SEQUENCE [LARGE SCALE GENOMIC DNA]</scope>
    <source>
        <strain evidence="1 2">CCM 8827</strain>
    </source>
</reference>
<dbReference type="RefSeq" id="WP_213306987.1">
    <property type="nucleotide sequence ID" value="NZ_JAGYVZ010000033.1"/>
</dbReference>
<evidence type="ECO:0008006" key="3">
    <source>
        <dbReference type="Google" id="ProtNLM"/>
    </source>
</evidence>
<sequence>MKIRIAPEFKTQMAKEFKTSKQNVKTALDYYNNSELAKKVRARAKELLLTEANNVTV</sequence>
<evidence type="ECO:0000313" key="1">
    <source>
        <dbReference type="EMBL" id="MBS7233792.1"/>
    </source>
</evidence>
<organism evidence="1 2">
    <name type="scientific">Flavobacterium psychroterrae</name>
    <dbReference type="NCBI Taxonomy" id="2133767"/>
    <lineage>
        <taxon>Bacteria</taxon>
        <taxon>Pseudomonadati</taxon>
        <taxon>Bacteroidota</taxon>
        <taxon>Flavobacteriia</taxon>
        <taxon>Flavobacteriales</taxon>
        <taxon>Flavobacteriaceae</taxon>
        <taxon>Flavobacterium</taxon>
    </lineage>
</organism>
<protein>
    <recommendedName>
        <fullName evidence="3">DUF3606 domain-containing protein</fullName>
    </recommendedName>
</protein>
<name>A0ABS5PHP2_9FLAO</name>